<dbReference type="Gramene" id="Ma04_t22400.1">
    <property type="protein sequence ID" value="Ma04_p22400.1"/>
    <property type="gene ID" value="Ma04_g22400"/>
</dbReference>
<accession>A0A804ISM0</accession>
<dbReference type="EnsemblPlants" id="Ma04_t22400.1">
    <property type="protein sequence ID" value="Ma04_p22400.1"/>
    <property type="gene ID" value="Ma04_g22400"/>
</dbReference>
<name>A0A804ISM0_MUSAM</name>
<evidence type="ECO:0000313" key="1">
    <source>
        <dbReference type="EnsemblPlants" id="Ma04_p22400.1"/>
    </source>
</evidence>
<dbReference type="AlphaFoldDB" id="A0A804ISM0"/>
<dbReference type="InParanoid" id="A0A804ISM0"/>
<proteinExistence type="predicted"/>
<dbReference type="Proteomes" id="UP000012960">
    <property type="component" value="Unplaced"/>
</dbReference>
<sequence>MYGWNVDRISWRFEVENILFDMMSKP</sequence>
<keyword evidence="2" id="KW-1185">Reference proteome</keyword>
<evidence type="ECO:0000313" key="2">
    <source>
        <dbReference type="Proteomes" id="UP000012960"/>
    </source>
</evidence>
<reference evidence="1" key="1">
    <citation type="submission" date="2021-05" db="UniProtKB">
        <authorList>
            <consortium name="EnsemblPlants"/>
        </authorList>
    </citation>
    <scope>IDENTIFICATION</scope>
    <source>
        <strain evidence="1">subsp. malaccensis</strain>
    </source>
</reference>
<organism evidence="1 2">
    <name type="scientific">Musa acuminata subsp. malaccensis</name>
    <name type="common">Wild banana</name>
    <name type="synonym">Musa malaccensis</name>
    <dbReference type="NCBI Taxonomy" id="214687"/>
    <lineage>
        <taxon>Eukaryota</taxon>
        <taxon>Viridiplantae</taxon>
        <taxon>Streptophyta</taxon>
        <taxon>Embryophyta</taxon>
        <taxon>Tracheophyta</taxon>
        <taxon>Spermatophyta</taxon>
        <taxon>Magnoliopsida</taxon>
        <taxon>Liliopsida</taxon>
        <taxon>Zingiberales</taxon>
        <taxon>Musaceae</taxon>
        <taxon>Musa</taxon>
    </lineage>
</organism>
<protein>
    <submittedName>
        <fullName evidence="1">Uncharacterized protein</fullName>
    </submittedName>
</protein>